<keyword evidence="1" id="KW-0812">Transmembrane</keyword>
<evidence type="ECO:0000313" key="2">
    <source>
        <dbReference type="EMBL" id="GGA76212.1"/>
    </source>
</evidence>
<dbReference type="Proteomes" id="UP000648801">
    <property type="component" value="Unassembled WGS sequence"/>
</dbReference>
<sequence length="73" mass="8568">MPLKWRFAAVSIVLTLGRTLMRKTLWIWFVGCAAWVFDGFISLRYHDPLHARLAFCVAMVFLVAGFFYRAQQR</sequence>
<proteinExistence type="predicted"/>
<gene>
    <name evidence="2" type="ORF">GCM10011507_29510</name>
</gene>
<feature type="transmembrane region" description="Helical" evidence="1">
    <location>
        <begin position="25"/>
        <end position="43"/>
    </location>
</feature>
<keyword evidence="1" id="KW-0472">Membrane</keyword>
<keyword evidence="1" id="KW-1133">Transmembrane helix</keyword>
<evidence type="ECO:0000256" key="1">
    <source>
        <dbReference type="SAM" id="Phobius"/>
    </source>
</evidence>
<reference evidence="2" key="2">
    <citation type="submission" date="2020-09" db="EMBL/GenBank/DDBJ databases">
        <authorList>
            <person name="Sun Q."/>
            <person name="Zhou Y."/>
        </authorList>
    </citation>
    <scope>NUCLEOTIDE SEQUENCE</scope>
    <source>
        <strain evidence="2">CGMCC 1.15447</strain>
    </source>
</reference>
<dbReference type="AlphaFoldDB" id="A0A916RY91"/>
<evidence type="ECO:0000313" key="3">
    <source>
        <dbReference type="Proteomes" id="UP000648801"/>
    </source>
</evidence>
<reference evidence="2" key="1">
    <citation type="journal article" date="2014" name="Int. J. Syst. Evol. Microbiol.">
        <title>Complete genome sequence of Corynebacterium casei LMG S-19264T (=DSM 44701T), isolated from a smear-ripened cheese.</title>
        <authorList>
            <consortium name="US DOE Joint Genome Institute (JGI-PGF)"/>
            <person name="Walter F."/>
            <person name="Albersmeier A."/>
            <person name="Kalinowski J."/>
            <person name="Ruckert C."/>
        </authorList>
    </citation>
    <scope>NUCLEOTIDE SEQUENCE</scope>
    <source>
        <strain evidence="2">CGMCC 1.15447</strain>
    </source>
</reference>
<comment type="caution">
    <text evidence="2">The sequence shown here is derived from an EMBL/GenBank/DDBJ whole genome shotgun (WGS) entry which is preliminary data.</text>
</comment>
<organism evidence="2 3">
    <name type="scientific">Edaphobacter acidisoli</name>
    <dbReference type="NCBI Taxonomy" id="2040573"/>
    <lineage>
        <taxon>Bacteria</taxon>
        <taxon>Pseudomonadati</taxon>
        <taxon>Acidobacteriota</taxon>
        <taxon>Terriglobia</taxon>
        <taxon>Terriglobales</taxon>
        <taxon>Acidobacteriaceae</taxon>
        <taxon>Edaphobacter</taxon>
    </lineage>
</organism>
<keyword evidence="3" id="KW-1185">Reference proteome</keyword>
<dbReference type="EMBL" id="BMJB01000002">
    <property type="protein sequence ID" value="GGA76212.1"/>
    <property type="molecule type" value="Genomic_DNA"/>
</dbReference>
<name>A0A916RY91_9BACT</name>
<accession>A0A916RY91</accession>
<feature type="transmembrane region" description="Helical" evidence="1">
    <location>
        <begin position="49"/>
        <end position="68"/>
    </location>
</feature>
<protein>
    <submittedName>
        <fullName evidence="2">Uncharacterized protein</fullName>
    </submittedName>
</protein>